<dbReference type="InterPro" id="IPR050426">
    <property type="entry name" value="Glycosyltransferase_28"/>
</dbReference>
<dbReference type="CDD" id="cd03784">
    <property type="entry name" value="GT1_Gtf-like"/>
    <property type="match status" value="1"/>
</dbReference>
<dbReference type="GO" id="GO:0008194">
    <property type="term" value="F:UDP-glycosyltransferase activity"/>
    <property type="evidence" value="ECO:0007669"/>
    <property type="project" value="InterPro"/>
</dbReference>
<dbReference type="PANTHER" id="PTHR48050:SF13">
    <property type="entry name" value="STEROL 3-BETA-GLUCOSYLTRANSFERASE UGT80A2"/>
    <property type="match status" value="1"/>
</dbReference>
<protein>
    <recommendedName>
        <fullName evidence="3">Glycosyltransferase</fullName>
    </recommendedName>
</protein>
<accession>A0A9D2H7Z6</accession>
<dbReference type="SUPFAM" id="SSF53756">
    <property type="entry name" value="UDP-Glycosyltransferase/glycogen phosphorylase"/>
    <property type="match status" value="1"/>
</dbReference>
<dbReference type="PANTHER" id="PTHR48050">
    <property type="entry name" value="STEROL 3-BETA-GLUCOSYLTRANSFERASE"/>
    <property type="match status" value="1"/>
</dbReference>
<organism evidence="1 2">
    <name type="scientific">Candidatus Microbacterium stercoravium</name>
    <dbReference type="NCBI Taxonomy" id="2838697"/>
    <lineage>
        <taxon>Bacteria</taxon>
        <taxon>Bacillati</taxon>
        <taxon>Actinomycetota</taxon>
        <taxon>Actinomycetes</taxon>
        <taxon>Micrococcales</taxon>
        <taxon>Microbacteriaceae</taxon>
        <taxon>Microbacterium</taxon>
    </lineage>
</organism>
<comment type="caution">
    <text evidence="1">The sequence shown here is derived from an EMBL/GenBank/DDBJ whole genome shotgun (WGS) entry which is preliminary data.</text>
</comment>
<reference evidence="1" key="2">
    <citation type="submission" date="2021-04" db="EMBL/GenBank/DDBJ databases">
        <authorList>
            <person name="Gilroy R."/>
        </authorList>
    </citation>
    <scope>NUCLEOTIDE SEQUENCE</scope>
    <source>
        <strain evidence="1">ChiHjej8B7-3636</strain>
    </source>
</reference>
<dbReference type="EMBL" id="DXAM01000149">
    <property type="protein sequence ID" value="HJA05366.1"/>
    <property type="molecule type" value="Genomic_DNA"/>
</dbReference>
<dbReference type="Pfam" id="PF00201">
    <property type="entry name" value="UDPGT"/>
    <property type="match status" value="1"/>
</dbReference>
<reference evidence="1" key="1">
    <citation type="journal article" date="2021" name="PeerJ">
        <title>Extensive microbial diversity within the chicken gut microbiome revealed by metagenomics and culture.</title>
        <authorList>
            <person name="Gilroy R."/>
            <person name="Ravi A."/>
            <person name="Getino M."/>
            <person name="Pursley I."/>
            <person name="Horton D.L."/>
            <person name="Alikhan N.F."/>
            <person name="Baker D."/>
            <person name="Gharbi K."/>
            <person name="Hall N."/>
            <person name="Watson M."/>
            <person name="Adriaenssens E.M."/>
            <person name="Foster-Nyarko E."/>
            <person name="Jarju S."/>
            <person name="Secka A."/>
            <person name="Antonio M."/>
            <person name="Oren A."/>
            <person name="Chaudhuri R.R."/>
            <person name="La Ragione R."/>
            <person name="Hildebrand F."/>
            <person name="Pallen M.J."/>
        </authorList>
    </citation>
    <scope>NUCLEOTIDE SEQUENCE</scope>
    <source>
        <strain evidence="1">ChiHjej8B7-3636</strain>
    </source>
</reference>
<evidence type="ECO:0000313" key="2">
    <source>
        <dbReference type="Proteomes" id="UP000824220"/>
    </source>
</evidence>
<sequence length="374" mass="39723">MTSIALMSVPLHGHVHPMLGLAAELVRRGHEVTFASGEDFADVIAATGARAVTYPSTLRSTRTGAGDWIASEEVGARAVDLFAEERAAAFEPLLRAYETIGRPDVVVFDQVTAVAEVLASRWAVPTVQFSPTHALPKSQPTHGGRLSSGAPCIVALPESFQAPFPDLPDGIAFVGPISWRREEPGSWSSDDAPLVLVSLGTTFNQRTDVVRAVAAAVSDLRPEHQIIVALGRPLRSDDADGWPTRTRVEPWVPQQEVLGLADLFVTAGGTGSVLEAACARTRIVVLPQAPEQMLNARQVVALGLGTAYAGPDPSREEIRDVIEAAFALDDYSEAASRFALDVDRAGGAAHAADIVEAALTPDARNAQHRQDQKG</sequence>
<dbReference type="Gene3D" id="3.40.50.2000">
    <property type="entry name" value="Glycogen Phosphorylase B"/>
    <property type="match status" value="2"/>
</dbReference>
<dbReference type="AlphaFoldDB" id="A0A9D2H7Z6"/>
<evidence type="ECO:0008006" key="3">
    <source>
        <dbReference type="Google" id="ProtNLM"/>
    </source>
</evidence>
<gene>
    <name evidence="1" type="ORF">H9800_10965</name>
</gene>
<dbReference type="GO" id="GO:0017000">
    <property type="term" value="P:antibiotic biosynthetic process"/>
    <property type="evidence" value="ECO:0007669"/>
    <property type="project" value="UniProtKB-ARBA"/>
</dbReference>
<name>A0A9D2H7Z6_9MICO</name>
<evidence type="ECO:0000313" key="1">
    <source>
        <dbReference type="EMBL" id="HJA05366.1"/>
    </source>
</evidence>
<dbReference type="Proteomes" id="UP000824220">
    <property type="component" value="Unassembled WGS sequence"/>
</dbReference>
<dbReference type="InterPro" id="IPR002213">
    <property type="entry name" value="UDP_glucos_trans"/>
</dbReference>
<proteinExistence type="predicted"/>